<organism evidence="2 3">
    <name type="scientific">Enterococcus raffinosus</name>
    <dbReference type="NCBI Taxonomy" id="71452"/>
    <lineage>
        <taxon>Bacteria</taxon>
        <taxon>Bacillati</taxon>
        <taxon>Bacillota</taxon>
        <taxon>Bacilli</taxon>
        <taxon>Lactobacillales</taxon>
        <taxon>Enterococcaceae</taxon>
        <taxon>Enterococcus</taxon>
    </lineage>
</organism>
<dbReference type="GeneID" id="67041247"/>
<evidence type="ECO:0000313" key="3">
    <source>
        <dbReference type="Proteomes" id="UP001249240"/>
    </source>
</evidence>
<dbReference type="EMBL" id="JARPXM010000006">
    <property type="protein sequence ID" value="MDT2538010.1"/>
    <property type="molecule type" value="Genomic_DNA"/>
</dbReference>
<feature type="domain" description="Protein kinase" evidence="1">
    <location>
        <begin position="22"/>
        <end position="305"/>
    </location>
</feature>
<dbReference type="PANTHER" id="PTHR44167">
    <property type="entry name" value="OVARIAN-SPECIFIC SERINE/THREONINE-PROTEIN KINASE LOK-RELATED"/>
    <property type="match status" value="1"/>
</dbReference>
<comment type="caution">
    <text evidence="2">The sequence shown here is derived from an EMBL/GenBank/DDBJ whole genome shotgun (WGS) entry which is preliminary data.</text>
</comment>
<sequence>MEKRDVTRSDIEKILDRHEIRNASISSFPKSGQKAVFKIYTDESSFILKIYNVTPYDSINQAEFDHHIDPDEFELQKNEENQLYTLYIEREVNASKECSIFPKMIITEKIEDYSMEDHFYKYYFEELVEGETLNTSKYYREENSIEEIAVFLYKALGLIDEMWSTTYVHRDIKPNNVIVHGDEVKFIDPGLAKSANDEAITRTGFVVGTPRYWAPEQQGIQSNYNWTFKTDLYPLGLLAIEMFLPEFRNQNGPNLKDMNLVFKKWKEKDDSKESVDFFRTIINRLSSERIYRRANSIEELQNKLLKYKGGIDRC</sequence>
<reference evidence="2" key="1">
    <citation type="submission" date="2023-03" db="EMBL/GenBank/DDBJ databases">
        <authorList>
            <person name="Shen W."/>
            <person name="Cai J."/>
        </authorList>
    </citation>
    <scope>NUCLEOTIDE SEQUENCE</scope>
    <source>
        <strain evidence="2">B646-2</strain>
    </source>
</reference>
<dbReference type="PANTHER" id="PTHR44167:SF25">
    <property type="entry name" value="PROTEIN KINASE DOMAIN CONTAINING PROTEIN"/>
    <property type="match status" value="1"/>
</dbReference>
<dbReference type="Pfam" id="PF00069">
    <property type="entry name" value="Pkinase"/>
    <property type="match status" value="1"/>
</dbReference>
<name>A0AAW8ST37_9ENTE</name>
<keyword evidence="2" id="KW-0808">Transferase</keyword>
<dbReference type="AlphaFoldDB" id="A0AAW8ST37"/>
<dbReference type="Gene3D" id="1.10.510.10">
    <property type="entry name" value="Transferase(Phosphotransferase) domain 1"/>
    <property type="match status" value="1"/>
</dbReference>
<evidence type="ECO:0000313" key="2">
    <source>
        <dbReference type="EMBL" id="MDT2538010.1"/>
    </source>
</evidence>
<dbReference type="SUPFAM" id="SSF56112">
    <property type="entry name" value="Protein kinase-like (PK-like)"/>
    <property type="match status" value="1"/>
</dbReference>
<dbReference type="InterPro" id="IPR000719">
    <property type="entry name" value="Prot_kinase_dom"/>
</dbReference>
<keyword evidence="2" id="KW-0418">Kinase</keyword>
<protein>
    <submittedName>
        <fullName evidence="2">Protein kinase</fullName>
    </submittedName>
</protein>
<dbReference type="RefSeq" id="WP_010745189.1">
    <property type="nucleotide sequence ID" value="NZ_BAAAXM010000043.1"/>
</dbReference>
<dbReference type="GO" id="GO:0004674">
    <property type="term" value="F:protein serine/threonine kinase activity"/>
    <property type="evidence" value="ECO:0007669"/>
    <property type="project" value="TreeGrafter"/>
</dbReference>
<dbReference type="GO" id="GO:0005524">
    <property type="term" value="F:ATP binding"/>
    <property type="evidence" value="ECO:0007669"/>
    <property type="project" value="InterPro"/>
</dbReference>
<dbReference type="PROSITE" id="PS50011">
    <property type="entry name" value="PROTEIN_KINASE_DOM"/>
    <property type="match status" value="1"/>
</dbReference>
<dbReference type="PROSITE" id="PS00108">
    <property type="entry name" value="PROTEIN_KINASE_ST"/>
    <property type="match status" value="1"/>
</dbReference>
<dbReference type="InterPro" id="IPR011009">
    <property type="entry name" value="Kinase-like_dom_sf"/>
</dbReference>
<accession>A0AAW8ST37</accession>
<gene>
    <name evidence="2" type="ORF">P7D78_07730</name>
</gene>
<dbReference type="InterPro" id="IPR008271">
    <property type="entry name" value="Ser/Thr_kinase_AS"/>
</dbReference>
<proteinExistence type="predicted"/>
<dbReference type="GO" id="GO:0005737">
    <property type="term" value="C:cytoplasm"/>
    <property type="evidence" value="ECO:0007669"/>
    <property type="project" value="TreeGrafter"/>
</dbReference>
<evidence type="ECO:0000259" key="1">
    <source>
        <dbReference type="PROSITE" id="PS50011"/>
    </source>
</evidence>
<dbReference type="SMART" id="SM00220">
    <property type="entry name" value="S_TKc"/>
    <property type="match status" value="1"/>
</dbReference>
<dbReference type="Proteomes" id="UP001249240">
    <property type="component" value="Unassembled WGS sequence"/>
</dbReference>